<keyword evidence="1" id="KW-0812">Transmembrane</keyword>
<keyword evidence="1" id="KW-1133">Transmembrane helix</keyword>
<accession>M7MWQ7</accession>
<dbReference type="AlphaFoldDB" id="M7MWQ7"/>
<gene>
    <name evidence="2" type="ORF">ADIAG_01374</name>
</gene>
<name>M7MWQ7_9MICC</name>
<evidence type="ECO:0000313" key="3">
    <source>
        <dbReference type="Proteomes" id="UP000012015"/>
    </source>
</evidence>
<dbReference type="EMBL" id="AOCK01000003">
    <property type="protein sequence ID" value="EMQ99380.1"/>
    <property type="molecule type" value="Genomic_DNA"/>
</dbReference>
<reference evidence="2 3" key="1">
    <citation type="journal article" date="2013" name="Genome Announc.">
        <title>Draft Genome Sequence of Arthrobacter gangotriensis Strain Lz1yT, Isolated from a Penguin Rookery Soil Sample Collected in Antarctica, near the Indian Station Dakshin Gangotri.</title>
        <authorList>
            <person name="Shivaji S."/>
            <person name="Ara S."/>
            <person name="Bandi S."/>
            <person name="Singh A."/>
            <person name="Kumar Pinnaka A."/>
        </authorList>
    </citation>
    <scope>NUCLEOTIDE SEQUENCE [LARGE SCALE GENOMIC DNA]</scope>
    <source>
        <strain evidence="2 3">Lz1y</strain>
    </source>
</reference>
<dbReference type="STRING" id="1276920.ADIAG_01374"/>
<evidence type="ECO:0000313" key="2">
    <source>
        <dbReference type="EMBL" id="EMQ99380.1"/>
    </source>
</evidence>
<protein>
    <submittedName>
        <fullName evidence="2">Capsular polysaccharide biosynthesis protein</fullName>
    </submittedName>
</protein>
<feature type="transmembrane region" description="Helical" evidence="1">
    <location>
        <begin position="239"/>
        <end position="258"/>
    </location>
</feature>
<evidence type="ECO:0000256" key="1">
    <source>
        <dbReference type="SAM" id="Phobius"/>
    </source>
</evidence>
<comment type="caution">
    <text evidence="2">The sequence shown here is derived from an EMBL/GenBank/DDBJ whole genome shotgun (WGS) entry which is preliminary data.</text>
</comment>
<proteinExistence type="predicted"/>
<dbReference type="RefSeq" id="WP_007270568.1">
    <property type="nucleotide sequence ID" value="NZ_AOCK01000003.1"/>
</dbReference>
<sequence length="288" mass="31660">MIAKLSSKHRRRQEARPQDHTVTGVFLTPLRSPLRTILCFLVVFASCAALYFSTPAKYSARMDLVVVAVTGPSQVASDRDISIDSAVQILYSDAVVGETARELNYPGRSTGLLDELSISPLINSRILRLFVANEDPHQALAAVSLLTENFLAEREARLVTLAQTRRSELQRSIDSLAQQVSDLDLTEISSADRREFLSELSNERTQLQFAIAAIDTLPPEPGFISRQATLPTTANRPSAPIYIGSSFGLAIILSFVIAPSRRVFAGFSWPTKTEQKSQQIRIQGSSNV</sequence>
<dbReference type="Proteomes" id="UP000012015">
    <property type="component" value="Unassembled WGS sequence"/>
</dbReference>
<keyword evidence="1" id="KW-0472">Membrane</keyword>
<feature type="transmembrane region" description="Helical" evidence="1">
    <location>
        <begin position="34"/>
        <end position="52"/>
    </location>
</feature>
<organism evidence="2 3">
    <name type="scientific">Paeniglutamicibacter gangotriensis Lz1y</name>
    <dbReference type="NCBI Taxonomy" id="1276920"/>
    <lineage>
        <taxon>Bacteria</taxon>
        <taxon>Bacillati</taxon>
        <taxon>Actinomycetota</taxon>
        <taxon>Actinomycetes</taxon>
        <taxon>Micrococcales</taxon>
        <taxon>Micrococcaceae</taxon>
        <taxon>Paeniglutamicibacter</taxon>
    </lineage>
</organism>
<keyword evidence="3" id="KW-1185">Reference proteome</keyword>